<dbReference type="SUPFAM" id="SSF56399">
    <property type="entry name" value="ADP-ribosylation"/>
    <property type="match status" value="1"/>
</dbReference>
<feature type="repeat" description="TPR" evidence="3">
    <location>
        <begin position="338"/>
        <end position="371"/>
    </location>
</feature>
<evidence type="ECO:0000313" key="4">
    <source>
        <dbReference type="EMBL" id="CAF1361342.1"/>
    </source>
</evidence>
<proteinExistence type="predicted"/>
<dbReference type="InterPro" id="IPR019734">
    <property type="entry name" value="TPR_rpt"/>
</dbReference>
<dbReference type="Proteomes" id="UP000663860">
    <property type="component" value="Unassembled WGS sequence"/>
</dbReference>
<protein>
    <recommendedName>
        <fullName evidence="7">Tetratricopeptide repeat protein</fullName>
    </recommendedName>
</protein>
<dbReference type="Gene3D" id="1.25.40.10">
    <property type="entry name" value="Tetratricopeptide repeat domain"/>
    <property type="match status" value="2"/>
</dbReference>
<dbReference type="Gene3D" id="3.90.176.10">
    <property type="entry name" value="Toxin ADP-ribosyltransferase, Chain A, domain 1"/>
    <property type="match status" value="1"/>
</dbReference>
<dbReference type="AlphaFoldDB" id="A0A819QZX9"/>
<dbReference type="PANTHER" id="PTHR45641:SF1">
    <property type="entry name" value="AAA+ ATPASE DOMAIN-CONTAINING PROTEIN"/>
    <property type="match status" value="1"/>
</dbReference>
<keyword evidence="1" id="KW-0677">Repeat</keyword>
<dbReference type="Pfam" id="PF13424">
    <property type="entry name" value="TPR_12"/>
    <property type="match status" value="1"/>
</dbReference>
<dbReference type="InterPro" id="IPR011990">
    <property type="entry name" value="TPR-like_helical_dom_sf"/>
</dbReference>
<evidence type="ECO:0008006" key="7">
    <source>
        <dbReference type="Google" id="ProtNLM"/>
    </source>
</evidence>
<evidence type="ECO:0000313" key="6">
    <source>
        <dbReference type="Proteomes" id="UP000663868"/>
    </source>
</evidence>
<evidence type="ECO:0000256" key="3">
    <source>
        <dbReference type="PROSITE-ProRule" id="PRU00339"/>
    </source>
</evidence>
<dbReference type="PANTHER" id="PTHR45641">
    <property type="entry name" value="TETRATRICOPEPTIDE REPEAT PROTEIN (AFU_ORTHOLOGUE AFUA_6G03870)"/>
    <property type="match status" value="1"/>
</dbReference>
<comment type="caution">
    <text evidence="5">The sequence shown here is derived from an EMBL/GenBank/DDBJ whole genome shotgun (WGS) entry which is preliminary data.</text>
</comment>
<accession>A0A819QZX9</accession>
<dbReference type="Proteomes" id="UP000663868">
    <property type="component" value="Unassembled WGS sequence"/>
</dbReference>
<gene>
    <name evidence="4" type="ORF">IZO911_LOCUS37337</name>
    <name evidence="5" type="ORF">KXQ929_LOCUS30477</name>
</gene>
<name>A0A819QZX9_9BILA</name>
<dbReference type="SMART" id="SM00028">
    <property type="entry name" value="TPR"/>
    <property type="match status" value="6"/>
</dbReference>
<sequence>MSIKELERFQNAVHEFVCMSSFLSTTEDKEQAIFRTSHHDASDPEQSILFDIEIDPNVESLKPYADVAHLSDFGDENEVLFMLGSIFQIIDIKRNEEGGFWLIKLRLCGEKECNLKDVHDFLGRDLGEDTRLTDIGSLLHEMGLLREAETLYDHLISTNHNDDKLMASCYEGLGDVAIAKDNYILARICYEEQMELLAKYYERNSFVFGNIYQHFGQVNLIEGKWELSIQYYDEALAIFTTKADNYHKNIASCHTGLGNSYRITNKRSDCTKAMWHYQKALEILEKTLPEDHSDIADAYENIGTLYTDFYENEQSVTYLEKAEKIYLKSLLPSHPKLALIYRNLANSYFRTRKFYLAREYYEKSADLYKQTASSNKKSFAELIELKDIIQRMDSEFPLQAVIGMI</sequence>
<dbReference type="EMBL" id="CAJOBB010003322">
    <property type="protein sequence ID" value="CAF4034083.1"/>
    <property type="molecule type" value="Genomic_DNA"/>
</dbReference>
<evidence type="ECO:0000256" key="2">
    <source>
        <dbReference type="ARBA" id="ARBA00022803"/>
    </source>
</evidence>
<dbReference type="EMBL" id="CAJNOE010000933">
    <property type="protein sequence ID" value="CAF1361342.1"/>
    <property type="molecule type" value="Genomic_DNA"/>
</dbReference>
<keyword evidence="2 3" id="KW-0802">TPR repeat</keyword>
<evidence type="ECO:0000256" key="1">
    <source>
        <dbReference type="ARBA" id="ARBA00022737"/>
    </source>
</evidence>
<organism evidence="5 6">
    <name type="scientific">Adineta steineri</name>
    <dbReference type="NCBI Taxonomy" id="433720"/>
    <lineage>
        <taxon>Eukaryota</taxon>
        <taxon>Metazoa</taxon>
        <taxon>Spiralia</taxon>
        <taxon>Gnathifera</taxon>
        <taxon>Rotifera</taxon>
        <taxon>Eurotatoria</taxon>
        <taxon>Bdelloidea</taxon>
        <taxon>Adinetida</taxon>
        <taxon>Adinetidae</taxon>
        <taxon>Adineta</taxon>
    </lineage>
</organism>
<dbReference type="PROSITE" id="PS50005">
    <property type="entry name" value="TPR"/>
    <property type="match status" value="1"/>
</dbReference>
<evidence type="ECO:0000313" key="5">
    <source>
        <dbReference type="EMBL" id="CAF4034083.1"/>
    </source>
</evidence>
<dbReference type="SUPFAM" id="SSF48452">
    <property type="entry name" value="TPR-like"/>
    <property type="match status" value="2"/>
</dbReference>
<reference evidence="5" key="1">
    <citation type="submission" date="2021-02" db="EMBL/GenBank/DDBJ databases">
        <authorList>
            <person name="Nowell W R."/>
        </authorList>
    </citation>
    <scope>NUCLEOTIDE SEQUENCE</scope>
</reference>